<dbReference type="Proteomes" id="UP000265520">
    <property type="component" value="Unassembled WGS sequence"/>
</dbReference>
<organism evidence="1 2">
    <name type="scientific">Trifolium medium</name>
    <dbReference type="NCBI Taxonomy" id="97028"/>
    <lineage>
        <taxon>Eukaryota</taxon>
        <taxon>Viridiplantae</taxon>
        <taxon>Streptophyta</taxon>
        <taxon>Embryophyta</taxon>
        <taxon>Tracheophyta</taxon>
        <taxon>Spermatophyta</taxon>
        <taxon>Magnoliopsida</taxon>
        <taxon>eudicotyledons</taxon>
        <taxon>Gunneridae</taxon>
        <taxon>Pentapetalae</taxon>
        <taxon>rosids</taxon>
        <taxon>fabids</taxon>
        <taxon>Fabales</taxon>
        <taxon>Fabaceae</taxon>
        <taxon>Papilionoideae</taxon>
        <taxon>50 kb inversion clade</taxon>
        <taxon>NPAAA clade</taxon>
        <taxon>Hologalegina</taxon>
        <taxon>IRL clade</taxon>
        <taxon>Trifolieae</taxon>
        <taxon>Trifolium</taxon>
    </lineage>
</organism>
<evidence type="ECO:0000313" key="2">
    <source>
        <dbReference type="Proteomes" id="UP000265520"/>
    </source>
</evidence>
<accession>A0A392W7G2</accession>
<sequence length="42" mass="4971">MMKKKLVMQGKEKVQGFILSLWFLRVAQVYWRVAPVSFDRVG</sequence>
<dbReference type="EMBL" id="LXQA011419273">
    <property type="protein sequence ID" value="MCI96608.1"/>
    <property type="molecule type" value="Genomic_DNA"/>
</dbReference>
<evidence type="ECO:0000313" key="1">
    <source>
        <dbReference type="EMBL" id="MCI96608.1"/>
    </source>
</evidence>
<feature type="non-terminal residue" evidence="1">
    <location>
        <position position="42"/>
    </location>
</feature>
<comment type="caution">
    <text evidence="1">The sequence shown here is derived from an EMBL/GenBank/DDBJ whole genome shotgun (WGS) entry which is preliminary data.</text>
</comment>
<name>A0A392W7G2_9FABA</name>
<protein>
    <submittedName>
        <fullName evidence="1">Uncharacterized protein</fullName>
    </submittedName>
</protein>
<dbReference type="AlphaFoldDB" id="A0A392W7G2"/>
<proteinExistence type="predicted"/>
<keyword evidence="2" id="KW-1185">Reference proteome</keyword>
<reference evidence="1 2" key="1">
    <citation type="journal article" date="2018" name="Front. Plant Sci.">
        <title>Red Clover (Trifolium pratense) and Zigzag Clover (T. medium) - A Picture of Genomic Similarities and Differences.</title>
        <authorList>
            <person name="Dluhosova J."/>
            <person name="Istvanek J."/>
            <person name="Nedelnik J."/>
            <person name="Repkova J."/>
        </authorList>
    </citation>
    <scope>NUCLEOTIDE SEQUENCE [LARGE SCALE GENOMIC DNA]</scope>
    <source>
        <strain evidence="2">cv. 10/8</strain>
        <tissue evidence="1">Leaf</tissue>
    </source>
</reference>